<comment type="caution">
    <text evidence="2">The sequence shown here is derived from an EMBL/GenBank/DDBJ whole genome shotgun (WGS) entry which is preliminary data.</text>
</comment>
<reference evidence="2 3" key="1">
    <citation type="submission" date="2019-02" db="EMBL/GenBank/DDBJ databases">
        <title>Genomic Encyclopedia of Type Strains, Phase IV (KMG-IV): sequencing the most valuable type-strain genomes for metagenomic binning, comparative biology and taxonomic classification.</title>
        <authorList>
            <person name="Goeker M."/>
        </authorList>
    </citation>
    <scope>NUCLEOTIDE SEQUENCE [LARGE SCALE GENOMIC DNA]</scope>
    <source>
        <strain evidence="2 3">DSM 21223</strain>
    </source>
</reference>
<accession>A0ABY0IQI8</accession>
<keyword evidence="3" id="KW-1185">Reference proteome</keyword>
<dbReference type="PIRSF" id="PIRSF004923">
    <property type="entry name" value="RseC"/>
    <property type="match status" value="1"/>
</dbReference>
<organism evidence="2 3">
    <name type="scientific">Azospira oryzae</name>
    <dbReference type="NCBI Taxonomy" id="146939"/>
    <lineage>
        <taxon>Bacteria</taxon>
        <taxon>Pseudomonadati</taxon>
        <taxon>Pseudomonadota</taxon>
        <taxon>Betaproteobacteria</taxon>
        <taxon>Rhodocyclales</taxon>
        <taxon>Rhodocyclaceae</taxon>
        <taxon>Azospira</taxon>
    </lineage>
</organism>
<dbReference type="PANTHER" id="PTHR35867:SF1">
    <property type="entry name" value="PROTEIN RSEC"/>
    <property type="match status" value="1"/>
</dbReference>
<dbReference type="PANTHER" id="PTHR35867">
    <property type="entry name" value="PROTEIN RSEC"/>
    <property type="match status" value="1"/>
</dbReference>
<feature type="transmembrane region" description="Helical" evidence="1">
    <location>
        <begin position="78"/>
        <end position="99"/>
    </location>
</feature>
<dbReference type="EMBL" id="SHKM01000001">
    <property type="protein sequence ID" value="RZT89841.1"/>
    <property type="molecule type" value="Genomic_DNA"/>
</dbReference>
<dbReference type="RefSeq" id="WP_130458486.1">
    <property type="nucleotide sequence ID" value="NZ_SHKM01000001.1"/>
</dbReference>
<dbReference type="InterPro" id="IPR007359">
    <property type="entry name" value="SigmaE_reg_RseC_MucC"/>
</dbReference>
<keyword evidence="1" id="KW-0812">Transmembrane</keyword>
<dbReference type="InterPro" id="IPR026268">
    <property type="entry name" value="RseC"/>
</dbReference>
<evidence type="ECO:0000313" key="2">
    <source>
        <dbReference type="EMBL" id="RZT89841.1"/>
    </source>
</evidence>
<dbReference type="Proteomes" id="UP000292136">
    <property type="component" value="Unassembled WGS sequence"/>
</dbReference>
<gene>
    <name evidence="2" type="ORF">EV678_0637</name>
</gene>
<dbReference type="Pfam" id="PF04246">
    <property type="entry name" value="RseC_MucC"/>
    <property type="match status" value="1"/>
</dbReference>
<evidence type="ECO:0000313" key="3">
    <source>
        <dbReference type="Proteomes" id="UP000292136"/>
    </source>
</evidence>
<keyword evidence="1" id="KW-0472">Membrane</keyword>
<feature type="transmembrane region" description="Helical" evidence="1">
    <location>
        <begin position="105"/>
        <end position="122"/>
    </location>
</feature>
<protein>
    <submittedName>
        <fullName evidence="2">RseC/MucC-like positive regulator of sigma(E)</fullName>
    </submittedName>
</protein>
<name>A0ABY0IQI8_9RHOO</name>
<sequence>MIETQATVTALEGDYALVEASQGGCGRCHEPGGCGGNNASQLFCHGPRHFRVLNPLGVKVGEKVVVGVPDGAVSHSVLVLYLLPLALLVLGAVAGAALMPGARDAAAAAGALFGGLLAWFLARRLQARDVQSPRFQPVIRQRL</sequence>
<proteinExistence type="predicted"/>
<keyword evidence="1" id="KW-1133">Transmembrane helix</keyword>
<evidence type="ECO:0000256" key="1">
    <source>
        <dbReference type="SAM" id="Phobius"/>
    </source>
</evidence>